<accession>A0A3M4W8J0</accession>
<protein>
    <submittedName>
        <fullName evidence="2">Nickel ABC transporter substrate-binding protein</fullName>
    </submittedName>
</protein>
<dbReference type="Proteomes" id="UP000614982">
    <property type="component" value="Unassembled WGS sequence"/>
</dbReference>
<dbReference type="Pfam" id="PF10670">
    <property type="entry name" value="DUF4198"/>
    <property type="match status" value="1"/>
</dbReference>
<name>A0A3M4W8J0_PSECI</name>
<reference evidence="3 4" key="1">
    <citation type="submission" date="2018-08" db="EMBL/GenBank/DDBJ databases">
        <title>Recombination of ecologically and evolutionarily significant loci maintains genetic cohesion in the Pseudomonas syringae species complex.</title>
        <authorList>
            <person name="Dillon M."/>
            <person name="Thakur S."/>
            <person name="Almeida R.N.D."/>
            <person name="Weir B.S."/>
            <person name="Guttman D.S."/>
        </authorList>
    </citation>
    <scope>NUCLEOTIDE SEQUENCE [LARGE SCALE GENOMIC DNA]</scope>
    <source>
        <strain evidence="3 4">ICMP 6917</strain>
    </source>
</reference>
<evidence type="ECO:0000313" key="5">
    <source>
        <dbReference type="Proteomes" id="UP000614982"/>
    </source>
</evidence>
<dbReference type="EMBL" id="BLWA01000004">
    <property type="protein sequence ID" value="GFM91949.1"/>
    <property type="molecule type" value="Genomic_DNA"/>
</dbReference>
<dbReference type="AlphaFoldDB" id="A0A3M4W8J0"/>
<evidence type="ECO:0000313" key="3">
    <source>
        <dbReference type="EMBL" id="RMR59542.1"/>
    </source>
</evidence>
<keyword evidence="1" id="KW-0732">Signal</keyword>
<feature type="chain" id="PRO_5018140932" evidence="1">
    <location>
        <begin position="22"/>
        <end position="240"/>
    </location>
</feature>
<reference evidence="2 5" key="2">
    <citation type="submission" date="2020-05" db="EMBL/GenBank/DDBJ databases">
        <title>Genetic diversity of Pseudomonas cichorii.</title>
        <authorList>
            <person name="Tani S."/>
            <person name="Yagi H."/>
            <person name="Hashimoto S."/>
            <person name="Iiyama K."/>
            <person name="Furuya N."/>
        </authorList>
    </citation>
    <scope>NUCLEOTIDE SEQUENCE [LARGE SCALE GENOMIC DNA]</scope>
    <source>
        <strain evidence="2 5">LMG 2162</strain>
    </source>
</reference>
<organism evidence="3 4">
    <name type="scientific">Pseudomonas cichorii</name>
    <dbReference type="NCBI Taxonomy" id="36746"/>
    <lineage>
        <taxon>Bacteria</taxon>
        <taxon>Pseudomonadati</taxon>
        <taxon>Pseudomonadota</taxon>
        <taxon>Gammaproteobacteria</taxon>
        <taxon>Pseudomonadales</taxon>
        <taxon>Pseudomonadaceae</taxon>
        <taxon>Pseudomonas</taxon>
    </lineage>
</organism>
<evidence type="ECO:0000256" key="1">
    <source>
        <dbReference type="SAM" id="SignalP"/>
    </source>
</evidence>
<dbReference type="InterPro" id="IPR019613">
    <property type="entry name" value="DUF4198"/>
</dbReference>
<gene>
    <name evidence="3" type="ORF">ALP84_02737</name>
    <name evidence="2" type="ORF">PSCICP_19210</name>
</gene>
<keyword evidence="5" id="KW-1185">Reference proteome</keyword>
<evidence type="ECO:0000313" key="2">
    <source>
        <dbReference type="EMBL" id="GFM91949.1"/>
    </source>
</evidence>
<dbReference type="Proteomes" id="UP000278332">
    <property type="component" value="Unassembled WGS sequence"/>
</dbReference>
<evidence type="ECO:0000313" key="4">
    <source>
        <dbReference type="Proteomes" id="UP000278332"/>
    </source>
</evidence>
<feature type="signal peptide" evidence="1">
    <location>
        <begin position="1"/>
        <end position="21"/>
    </location>
</feature>
<sequence>MRFALSLAVAMGALSTGSAFAHGIWTETRYGHLEVVYGHGAEDEAYAPEKIKGVWAYDQNGKGVPVTVERLGDHARLVPIASPAVVTVALDNGIWSKGKDGKSVNAPMAEVPGAVSASHSYKYSLAILEPHARIPDNLKLAMVIRPLKDPMEVGVGNPLPVEVTIDGKPAANIALLDDYRGMSDASSTKTDAQGRANIVIRNNGLNIIAAQARVPAVDEKDISERSLFTSLTFVGESHRH</sequence>
<proteinExistence type="predicted"/>
<dbReference type="EMBL" id="RBRY01000054">
    <property type="protein sequence ID" value="RMR59542.1"/>
    <property type="molecule type" value="Genomic_DNA"/>
</dbReference>
<comment type="caution">
    <text evidence="3">The sequence shown here is derived from an EMBL/GenBank/DDBJ whole genome shotgun (WGS) entry which is preliminary data.</text>
</comment>